<name>A0A915KXK9_ROMCU</name>
<feature type="signal peptide" evidence="1">
    <location>
        <begin position="1"/>
        <end position="18"/>
    </location>
</feature>
<dbReference type="AlphaFoldDB" id="A0A915KXK9"/>
<dbReference type="WBParaSite" id="nRc.2.0.1.t43541-RA">
    <property type="protein sequence ID" value="nRc.2.0.1.t43541-RA"/>
    <property type="gene ID" value="nRc.2.0.1.g43541"/>
</dbReference>
<feature type="chain" id="PRO_5037985035" evidence="1">
    <location>
        <begin position="19"/>
        <end position="95"/>
    </location>
</feature>
<keyword evidence="1" id="KW-0732">Signal</keyword>
<evidence type="ECO:0000256" key="1">
    <source>
        <dbReference type="SAM" id="SignalP"/>
    </source>
</evidence>
<protein>
    <submittedName>
        <fullName evidence="3">Secreted protein</fullName>
    </submittedName>
</protein>
<accession>A0A915KXK9</accession>
<reference evidence="3" key="1">
    <citation type="submission" date="2022-11" db="UniProtKB">
        <authorList>
            <consortium name="WormBaseParasite"/>
        </authorList>
    </citation>
    <scope>IDENTIFICATION</scope>
</reference>
<evidence type="ECO:0000313" key="2">
    <source>
        <dbReference type="Proteomes" id="UP000887565"/>
    </source>
</evidence>
<dbReference type="Proteomes" id="UP000887565">
    <property type="component" value="Unplaced"/>
</dbReference>
<proteinExistence type="predicted"/>
<sequence>MDSLWALVLIVGGNVATASTDWAIQLACSMAQRMVSTAGDDGSPSNTSLSKGVSWIVPLEMDLRAPQVTSGPNICNAMGAKSTTSVAMSASTLKS</sequence>
<keyword evidence="2" id="KW-1185">Reference proteome</keyword>
<evidence type="ECO:0000313" key="3">
    <source>
        <dbReference type="WBParaSite" id="nRc.2.0.1.t43541-RA"/>
    </source>
</evidence>
<organism evidence="2 3">
    <name type="scientific">Romanomermis culicivorax</name>
    <name type="common">Nematode worm</name>
    <dbReference type="NCBI Taxonomy" id="13658"/>
    <lineage>
        <taxon>Eukaryota</taxon>
        <taxon>Metazoa</taxon>
        <taxon>Ecdysozoa</taxon>
        <taxon>Nematoda</taxon>
        <taxon>Enoplea</taxon>
        <taxon>Dorylaimia</taxon>
        <taxon>Mermithida</taxon>
        <taxon>Mermithoidea</taxon>
        <taxon>Mermithidae</taxon>
        <taxon>Romanomermis</taxon>
    </lineage>
</organism>